<dbReference type="AlphaFoldDB" id="A0A1Q5PYK0"/>
<feature type="chain" id="PRO_5039427158" description="DUF4349 domain-containing protein" evidence="4">
    <location>
        <begin position="26"/>
        <end position="337"/>
    </location>
</feature>
<feature type="coiled-coil region" evidence="1">
    <location>
        <begin position="152"/>
        <end position="216"/>
    </location>
</feature>
<dbReference type="PROSITE" id="PS51257">
    <property type="entry name" value="PROKAR_LIPOPROTEIN"/>
    <property type="match status" value="1"/>
</dbReference>
<accession>A0A1Q5PYK0</accession>
<protein>
    <recommendedName>
        <fullName evidence="5">DUF4349 domain-containing protein</fullName>
    </recommendedName>
</protein>
<dbReference type="InParanoid" id="A0A1Q5PYK0"/>
<keyword evidence="7" id="KW-1185">Reference proteome</keyword>
<dbReference type="RefSeq" id="WP_073822135.1">
    <property type="nucleotide sequence ID" value="NZ_MQVS01000001.1"/>
</dbReference>
<keyword evidence="1" id="KW-0175">Coiled coil</keyword>
<evidence type="ECO:0000256" key="1">
    <source>
        <dbReference type="SAM" id="Coils"/>
    </source>
</evidence>
<dbReference type="Proteomes" id="UP000185612">
    <property type="component" value="Unassembled WGS sequence"/>
</dbReference>
<organism evidence="6 7">
    <name type="scientific">Buchananella hordeovulneris</name>
    <dbReference type="NCBI Taxonomy" id="52770"/>
    <lineage>
        <taxon>Bacteria</taxon>
        <taxon>Bacillati</taxon>
        <taxon>Actinomycetota</taxon>
        <taxon>Actinomycetes</taxon>
        <taxon>Actinomycetales</taxon>
        <taxon>Actinomycetaceae</taxon>
        <taxon>Buchananella</taxon>
    </lineage>
</organism>
<feature type="compositionally biased region" description="Low complexity" evidence="2">
    <location>
        <begin position="292"/>
        <end position="304"/>
    </location>
</feature>
<dbReference type="OrthoDB" id="186919at2"/>
<reference evidence="7" key="1">
    <citation type="submission" date="2016-12" db="EMBL/GenBank/DDBJ databases">
        <authorList>
            <person name="Meng X."/>
        </authorList>
    </citation>
    <scope>NUCLEOTIDE SEQUENCE [LARGE SCALE GENOMIC DNA]</scope>
    <source>
        <strain evidence="7">DSM 20732</strain>
    </source>
</reference>
<evidence type="ECO:0000259" key="5">
    <source>
        <dbReference type="Pfam" id="PF14257"/>
    </source>
</evidence>
<evidence type="ECO:0000313" key="6">
    <source>
        <dbReference type="EMBL" id="OKL52607.1"/>
    </source>
</evidence>
<feature type="region of interest" description="Disordered" evidence="2">
    <location>
        <begin position="27"/>
        <end position="47"/>
    </location>
</feature>
<feature type="signal peptide" evidence="4">
    <location>
        <begin position="1"/>
        <end position="25"/>
    </location>
</feature>
<dbReference type="EMBL" id="MQVS01000001">
    <property type="protein sequence ID" value="OKL52607.1"/>
    <property type="molecule type" value="Genomic_DNA"/>
</dbReference>
<dbReference type="Pfam" id="PF14257">
    <property type="entry name" value="DUF4349"/>
    <property type="match status" value="1"/>
</dbReference>
<keyword evidence="4" id="KW-0732">Signal</keyword>
<sequence length="337" mass="35910">MKKTAYSRFLAACTGLLLLVGCASGGGSQSTADHGEAPAAEHAVPADTNRSAALGEAATDGGLENTAPQARQEQKLIQTGSARVRVDDPEAGLAAVRTKIQELGGRLDNIGTSTTDGRVSATMTLRVPSDKFDGFLQYLDDLGKVESTNVSVSDVTLEYRDTEARIKTLEASIAGLRELLQKSASVEELLAVETQLTSHQSELDGLKAQLRVLEDQVSMSTLDLELRTSFAYESPDDSFSSAFREGWQNLVNFAKGLVRMLPLLLVWTLVLGAVYWLARRLVRRYQHRQAAAAGTPDAASAPPARQSDPDDALPAAPPAGTPLAPLDQVTARPPATD</sequence>
<evidence type="ECO:0000313" key="7">
    <source>
        <dbReference type="Proteomes" id="UP000185612"/>
    </source>
</evidence>
<comment type="caution">
    <text evidence="6">The sequence shown here is derived from an EMBL/GenBank/DDBJ whole genome shotgun (WGS) entry which is preliminary data.</text>
</comment>
<feature type="region of interest" description="Disordered" evidence="2">
    <location>
        <begin position="292"/>
        <end position="337"/>
    </location>
</feature>
<gene>
    <name evidence="6" type="ORF">BSZ40_00360</name>
</gene>
<evidence type="ECO:0000256" key="3">
    <source>
        <dbReference type="SAM" id="Phobius"/>
    </source>
</evidence>
<dbReference type="InterPro" id="IPR025645">
    <property type="entry name" value="DUF4349"/>
</dbReference>
<keyword evidence="3" id="KW-1133">Transmembrane helix</keyword>
<evidence type="ECO:0000256" key="4">
    <source>
        <dbReference type="SAM" id="SignalP"/>
    </source>
</evidence>
<feature type="domain" description="DUF4349" evidence="5">
    <location>
        <begin position="74"/>
        <end position="278"/>
    </location>
</feature>
<keyword evidence="3" id="KW-0472">Membrane</keyword>
<dbReference type="STRING" id="52770.BSZ40_00360"/>
<keyword evidence="3" id="KW-0812">Transmembrane</keyword>
<name>A0A1Q5PYK0_9ACTO</name>
<proteinExistence type="predicted"/>
<feature type="transmembrane region" description="Helical" evidence="3">
    <location>
        <begin position="260"/>
        <end position="278"/>
    </location>
</feature>
<evidence type="ECO:0000256" key="2">
    <source>
        <dbReference type="SAM" id="MobiDB-lite"/>
    </source>
</evidence>